<evidence type="ECO:0000313" key="10">
    <source>
        <dbReference type="Proteomes" id="UP000789390"/>
    </source>
</evidence>
<evidence type="ECO:0000313" key="9">
    <source>
        <dbReference type="EMBL" id="CAH0103032.1"/>
    </source>
</evidence>
<dbReference type="InterPro" id="IPR052115">
    <property type="entry name" value="NEXT_complex_subunit_ZCCHC8"/>
</dbReference>
<organism evidence="9 10">
    <name type="scientific">Daphnia galeata</name>
    <dbReference type="NCBI Taxonomy" id="27404"/>
    <lineage>
        <taxon>Eukaryota</taxon>
        <taxon>Metazoa</taxon>
        <taxon>Ecdysozoa</taxon>
        <taxon>Arthropoda</taxon>
        <taxon>Crustacea</taxon>
        <taxon>Branchiopoda</taxon>
        <taxon>Diplostraca</taxon>
        <taxon>Cladocera</taxon>
        <taxon>Anomopoda</taxon>
        <taxon>Daphniidae</taxon>
        <taxon>Daphnia</taxon>
    </lineage>
</organism>
<dbReference type="SMART" id="SM00581">
    <property type="entry name" value="PSP"/>
    <property type="match status" value="1"/>
</dbReference>
<feature type="compositionally biased region" description="Low complexity" evidence="7">
    <location>
        <begin position="437"/>
        <end position="452"/>
    </location>
</feature>
<sequence length="550" mass="61144">MSIQETNQGEEGNKIFKISDGNDSEVFFVVDEVGSDHDDSAVSEEDEPEVVFVKEEICHLVPDDSTAQLNENVTTTKILKEDQNDDEPEIIFSSESPALKSETVCATSCEPLSTEQDKPVSTSSENNGAEVIFVQDVAGMFCLDTTPEVGKEKKRGPKFTREFSSTLKSEEDTADSTGDGAKQDNKCFNCLGDHNLMNCPNPKNQKEISKNRFSFLKQQPAKMNRYHIDKPSQFDHFTPGVISRELRNALGLRSSEIPLHIYQMRILGYPPGWIEHIKEYSSGLEMIDSASSPSSREGNQTVTYDYEGIIDFPGYNVPVDRRVHDEWRYLNFPPMQEHNSKEALIANLKMHSKTQLGSGEEPGTNLDIVDMDTSIEDLEEQRQALLAELGEEDDDCIIEDADLEESEAQNVNRTTSSVTKDTLKESEPQNVTKEITVESVTTEATSSTSSASDVLSNTERINNLDPSPKKSKLLAMGTPVSIRHSPYNALPTRDKFAQNGKLGTMGELELYENLPNSTGAFQKMRSLLQKAKQILAYSIPRSTSGIPLSI</sequence>
<comment type="caution">
    <text evidence="9">The sequence shown here is derived from an EMBL/GenBank/DDBJ whole genome shotgun (WGS) entry which is preliminary data.</text>
</comment>
<evidence type="ECO:0000256" key="1">
    <source>
        <dbReference type="ARBA" id="ARBA00004123"/>
    </source>
</evidence>
<accession>A0A8J2W311</accession>
<dbReference type="GO" id="GO:0071013">
    <property type="term" value="C:catalytic step 2 spliceosome"/>
    <property type="evidence" value="ECO:0007669"/>
    <property type="project" value="TreeGrafter"/>
</dbReference>
<feature type="coiled-coil region" evidence="6">
    <location>
        <begin position="368"/>
        <end position="395"/>
    </location>
</feature>
<feature type="compositionally biased region" description="Polar residues" evidence="7">
    <location>
        <begin position="408"/>
        <end position="420"/>
    </location>
</feature>
<evidence type="ECO:0000256" key="3">
    <source>
        <dbReference type="ARBA" id="ARBA00022771"/>
    </source>
</evidence>
<protein>
    <recommendedName>
        <fullName evidence="8">PSP proline-rich domain-containing protein</fullName>
    </recommendedName>
</protein>
<feature type="region of interest" description="Disordered" evidence="7">
    <location>
        <begin position="405"/>
        <end position="472"/>
    </location>
</feature>
<evidence type="ECO:0000256" key="7">
    <source>
        <dbReference type="SAM" id="MobiDB-lite"/>
    </source>
</evidence>
<keyword evidence="3" id="KW-0863">Zinc-finger</keyword>
<dbReference type="AlphaFoldDB" id="A0A8J2W311"/>
<feature type="domain" description="PSP proline-rich" evidence="8">
    <location>
        <begin position="234"/>
        <end position="286"/>
    </location>
</feature>
<evidence type="ECO:0000256" key="4">
    <source>
        <dbReference type="ARBA" id="ARBA00022833"/>
    </source>
</evidence>
<dbReference type="GO" id="GO:0008270">
    <property type="term" value="F:zinc ion binding"/>
    <property type="evidence" value="ECO:0007669"/>
    <property type="project" value="UniProtKB-KW"/>
</dbReference>
<feature type="compositionally biased region" description="Polar residues" evidence="7">
    <location>
        <begin position="453"/>
        <end position="465"/>
    </location>
</feature>
<evidence type="ECO:0000256" key="2">
    <source>
        <dbReference type="ARBA" id="ARBA00022723"/>
    </source>
</evidence>
<evidence type="ECO:0000256" key="6">
    <source>
        <dbReference type="SAM" id="Coils"/>
    </source>
</evidence>
<keyword evidence="4" id="KW-0862">Zinc</keyword>
<gene>
    <name evidence="9" type="ORF">DGAL_LOCUS5566</name>
</gene>
<reference evidence="9" key="1">
    <citation type="submission" date="2021-11" db="EMBL/GenBank/DDBJ databases">
        <authorList>
            <person name="Schell T."/>
        </authorList>
    </citation>
    <scope>NUCLEOTIDE SEQUENCE</scope>
    <source>
        <strain evidence="9">M5</strain>
    </source>
</reference>
<comment type="subcellular location">
    <subcellularLocation>
        <location evidence="1">Nucleus</location>
    </subcellularLocation>
</comment>
<dbReference type="InterPro" id="IPR006568">
    <property type="entry name" value="PSP_pro-rich"/>
</dbReference>
<evidence type="ECO:0000259" key="8">
    <source>
        <dbReference type="SMART" id="SM00581"/>
    </source>
</evidence>
<dbReference type="EMBL" id="CAKKLH010000101">
    <property type="protein sequence ID" value="CAH0103032.1"/>
    <property type="molecule type" value="Genomic_DNA"/>
</dbReference>
<dbReference type="PANTHER" id="PTHR13316">
    <property type="entry name" value="ZINC FINGER, CCHC DOMAIN CONTAINING 8"/>
    <property type="match status" value="1"/>
</dbReference>
<keyword evidence="5" id="KW-0539">Nucleus</keyword>
<proteinExistence type="predicted"/>
<keyword evidence="10" id="KW-1185">Reference proteome</keyword>
<dbReference type="OrthoDB" id="952271at2759"/>
<feature type="region of interest" description="Disordered" evidence="7">
    <location>
        <begin position="151"/>
        <end position="180"/>
    </location>
</feature>
<name>A0A8J2W311_9CRUS</name>
<dbReference type="Pfam" id="PF04046">
    <property type="entry name" value="PSP"/>
    <property type="match status" value="1"/>
</dbReference>
<keyword evidence="2" id="KW-0479">Metal-binding</keyword>
<dbReference type="PANTHER" id="PTHR13316:SF0">
    <property type="entry name" value="ZINC FINGER CCHC DOMAIN-CONTAINING PROTEIN 8"/>
    <property type="match status" value="1"/>
</dbReference>
<dbReference type="Proteomes" id="UP000789390">
    <property type="component" value="Unassembled WGS sequence"/>
</dbReference>
<evidence type="ECO:0000256" key="5">
    <source>
        <dbReference type="ARBA" id="ARBA00023242"/>
    </source>
</evidence>
<keyword evidence="6" id="KW-0175">Coiled coil</keyword>
<dbReference type="GO" id="GO:0003723">
    <property type="term" value="F:RNA binding"/>
    <property type="evidence" value="ECO:0007669"/>
    <property type="project" value="TreeGrafter"/>
</dbReference>